<dbReference type="GeneID" id="20809527"/>
<dbReference type="SMART" id="SM00753">
    <property type="entry name" value="PAM"/>
    <property type="match status" value="1"/>
</dbReference>
<proteinExistence type="predicted"/>
<dbReference type="PROSITE" id="PS50250">
    <property type="entry name" value="PCI"/>
    <property type="match status" value="1"/>
</dbReference>
<dbReference type="EMBL" id="KI913129">
    <property type="protein sequence ID" value="ETV78677.1"/>
    <property type="molecule type" value="Genomic_DNA"/>
</dbReference>
<dbReference type="GO" id="GO:0003723">
    <property type="term" value="F:RNA binding"/>
    <property type="evidence" value="ECO:0007669"/>
    <property type="project" value="InterPro"/>
</dbReference>
<dbReference type="InterPro" id="IPR000717">
    <property type="entry name" value="PCI_dom"/>
</dbReference>
<dbReference type="InterPro" id="IPR036388">
    <property type="entry name" value="WH-like_DNA-bd_sf"/>
</dbReference>
<evidence type="ECO:0000259" key="1">
    <source>
        <dbReference type="PROSITE" id="PS50250"/>
    </source>
</evidence>
<reference evidence="2" key="1">
    <citation type="submission" date="2013-12" db="EMBL/GenBank/DDBJ databases">
        <title>The Genome Sequence of Aphanomyces astaci APO3.</title>
        <authorList>
            <consortium name="The Broad Institute Genomics Platform"/>
            <person name="Russ C."/>
            <person name="Tyler B."/>
            <person name="van West P."/>
            <person name="Dieguez-Uribeondo J."/>
            <person name="Young S.K."/>
            <person name="Zeng Q."/>
            <person name="Gargeya S."/>
            <person name="Fitzgerald M."/>
            <person name="Abouelleil A."/>
            <person name="Alvarado L."/>
            <person name="Chapman S.B."/>
            <person name="Gainer-Dewar J."/>
            <person name="Goldberg J."/>
            <person name="Griggs A."/>
            <person name="Gujja S."/>
            <person name="Hansen M."/>
            <person name="Howarth C."/>
            <person name="Imamovic A."/>
            <person name="Ireland A."/>
            <person name="Larimer J."/>
            <person name="McCowan C."/>
            <person name="Murphy C."/>
            <person name="Pearson M."/>
            <person name="Poon T.W."/>
            <person name="Priest M."/>
            <person name="Roberts A."/>
            <person name="Saif S."/>
            <person name="Shea T."/>
            <person name="Sykes S."/>
            <person name="Wortman J."/>
            <person name="Nusbaum C."/>
            <person name="Birren B."/>
        </authorList>
    </citation>
    <scope>NUCLEOTIDE SEQUENCE [LARGE SCALE GENOMIC DNA]</scope>
    <source>
        <strain evidence="2">APO3</strain>
    </source>
</reference>
<dbReference type="Gene3D" id="1.10.10.10">
    <property type="entry name" value="Winged helix-like DNA-binding domain superfamily/Winged helix DNA-binding domain"/>
    <property type="match status" value="1"/>
</dbReference>
<evidence type="ECO:0000313" key="2">
    <source>
        <dbReference type="EMBL" id="ETV78677.1"/>
    </source>
</evidence>
<dbReference type="GO" id="GO:0070390">
    <property type="term" value="C:transcription export complex 2"/>
    <property type="evidence" value="ECO:0007669"/>
    <property type="project" value="TreeGrafter"/>
</dbReference>
<protein>
    <recommendedName>
        <fullName evidence="1">PCI domain-containing protein</fullName>
    </recommendedName>
</protein>
<dbReference type="OrthoDB" id="10252687at2759"/>
<dbReference type="GO" id="GO:0003690">
    <property type="term" value="F:double-stranded DNA binding"/>
    <property type="evidence" value="ECO:0007669"/>
    <property type="project" value="InterPro"/>
</dbReference>
<dbReference type="VEuPathDB" id="FungiDB:H257_07531"/>
<dbReference type="PANTHER" id="PTHR12732:SF0">
    <property type="entry name" value="PCI DOMAIN-CONTAINING PROTEIN 2"/>
    <property type="match status" value="1"/>
</dbReference>
<dbReference type="Pfam" id="PF25573">
    <property type="entry name" value="TPR_PSMD3_N"/>
    <property type="match status" value="1"/>
</dbReference>
<dbReference type="AlphaFoldDB" id="W4GG62"/>
<gene>
    <name evidence="2" type="ORF">H257_07531</name>
</gene>
<dbReference type="STRING" id="112090.W4GG62"/>
<dbReference type="InterPro" id="IPR045114">
    <property type="entry name" value="Csn12-like"/>
</dbReference>
<dbReference type="GO" id="GO:0000973">
    <property type="term" value="P:post-transcriptional tethering of RNA polymerase II gene DNA at nuclear periphery"/>
    <property type="evidence" value="ECO:0007669"/>
    <property type="project" value="TreeGrafter"/>
</dbReference>
<dbReference type="PANTHER" id="PTHR12732">
    <property type="entry name" value="UNCHARACTERIZED PROTEASOME COMPONENT REGION PCI-CONTAINING"/>
    <property type="match status" value="1"/>
</dbReference>
<organism evidence="2">
    <name type="scientific">Aphanomyces astaci</name>
    <name type="common">Crayfish plague agent</name>
    <dbReference type="NCBI Taxonomy" id="112090"/>
    <lineage>
        <taxon>Eukaryota</taxon>
        <taxon>Sar</taxon>
        <taxon>Stramenopiles</taxon>
        <taxon>Oomycota</taxon>
        <taxon>Saprolegniomycetes</taxon>
        <taxon>Saprolegniales</taxon>
        <taxon>Verrucalvaceae</taxon>
        <taxon>Aphanomyces</taxon>
    </lineage>
</organism>
<dbReference type="GO" id="GO:0006368">
    <property type="term" value="P:transcription elongation by RNA polymerase II"/>
    <property type="evidence" value="ECO:0007669"/>
    <property type="project" value="TreeGrafter"/>
</dbReference>
<sequence>MSGVANLVKEVEGCLQRQQSSRAAQLLAISYDSSAPRIQESDSAIDSICQSTLSNGYHDVVAPLLKAKRLVQQNKYADAYDMQVVGFVQFLELFRDQNNWLVPLLQRFTFDTRILAQHADAELSATRGIEVTDKLANAEQNLKKGFAMTLNDRAAPELSKKPATLYIVNQLFKIYFRLNKINLCGNVIQAINKQTFSIFDKRDQVTYMYYLGRIRMLEDKYTDADECFGFAWRHCHLECTRNKRMILQYLVPVKLALGVLPTPALLRQYQLTEYVDIAAAIRQGNLLAYYQCLEQYQDQFVQQGMYLLMQKLGLLVMRTLLKKVYLIGNKSDKVRLTDFAAAVALMGTSLDMDAVECVVANLIINNYVKGFLSHKLHVLVLSKSDPFPSISHC</sequence>
<dbReference type="GO" id="GO:0016973">
    <property type="term" value="P:poly(A)+ mRNA export from nucleus"/>
    <property type="evidence" value="ECO:0007669"/>
    <property type="project" value="TreeGrafter"/>
</dbReference>
<accession>W4GG62</accession>
<dbReference type="InterPro" id="IPR057985">
    <property type="entry name" value="TPR_PSMD3_N"/>
</dbReference>
<name>W4GG62_APHAT</name>
<dbReference type="Pfam" id="PF01399">
    <property type="entry name" value="PCI"/>
    <property type="match status" value="1"/>
</dbReference>
<feature type="domain" description="PCI" evidence="1">
    <location>
        <begin position="205"/>
        <end position="386"/>
    </location>
</feature>
<dbReference type="RefSeq" id="XP_009831396.1">
    <property type="nucleotide sequence ID" value="XM_009833094.1"/>
</dbReference>